<sequence length="513" mass="58703">MIVLNADILWLIFWQDAIDEQTKRITRLHAARTCSQVCHLWRTILVGSPLIWSRLLVISQEFHPEWINEVLRRGGSSPLCVEILLYYERTEGSKKLLGMAFNIILRDNWNRLHTLDMTLLGSFQDILTIHDWTPFFQPAPMLRSCSVMANFPYLGPPKYRPIFSNNAPFLHTFRSNFLPIPQAAAAVRRMRDLTFYEGDVRGVLRSLRSMPCLEKLVIHWKSNIKDSPPLHEVVNLPLLNHLETTTAVSVLVALLDELSLPRGTLRTVNCTVRIRDQDLNTMTDSLRECAEKLFKSHEQSGVPASELCHLHMTLSDSDGFKLVFGPSFTINALTTNRFVSVMRLVNAFRLQKLDQVTYLMLRCHGSVHDYISLTSLLTCMHSVNTLEVLDTFFPIANLEAYQPRGRNRNFDNEVVLFPQLHTLCVDRILLFKDEPQGPLVYALHRFLSRRISQGYPVSNLFLRTKPAFVAKLRDIFYGIVGLRIVWNDTTASGELVGHNLFCKGATVPFQQAS</sequence>
<reference evidence="1 2" key="1">
    <citation type="submission" date="2019-12" db="EMBL/GenBank/DDBJ databases">
        <authorList>
            <person name="Floudas D."/>
            <person name="Bentzer J."/>
            <person name="Ahren D."/>
            <person name="Johansson T."/>
            <person name="Persson P."/>
            <person name="Tunlid A."/>
        </authorList>
    </citation>
    <scope>NUCLEOTIDE SEQUENCE [LARGE SCALE GENOMIC DNA]</scope>
    <source>
        <strain evidence="1 2">CBS 102.39</strain>
    </source>
</reference>
<protein>
    <recommendedName>
        <fullName evidence="3">F-box domain-containing protein</fullName>
    </recommendedName>
</protein>
<proteinExistence type="predicted"/>
<evidence type="ECO:0008006" key="3">
    <source>
        <dbReference type="Google" id="ProtNLM"/>
    </source>
</evidence>
<gene>
    <name evidence="1" type="ORF">D9613_011241</name>
</gene>
<dbReference type="AlphaFoldDB" id="A0A8H4QSL9"/>
<accession>A0A8H4QSL9</accession>
<comment type="caution">
    <text evidence="1">The sequence shown here is derived from an EMBL/GenBank/DDBJ whole genome shotgun (WGS) entry which is preliminary data.</text>
</comment>
<dbReference type="Proteomes" id="UP000521872">
    <property type="component" value="Unassembled WGS sequence"/>
</dbReference>
<evidence type="ECO:0000313" key="1">
    <source>
        <dbReference type="EMBL" id="KAF4616113.1"/>
    </source>
</evidence>
<name>A0A8H4QSL9_9AGAR</name>
<evidence type="ECO:0000313" key="2">
    <source>
        <dbReference type="Proteomes" id="UP000521872"/>
    </source>
</evidence>
<keyword evidence="2" id="KW-1185">Reference proteome</keyword>
<organism evidence="1 2">
    <name type="scientific">Agrocybe pediades</name>
    <dbReference type="NCBI Taxonomy" id="84607"/>
    <lineage>
        <taxon>Eukaryota</taxon>
        <taxon>Fungi</taxon>
        <taxon>Dikarya</taxon>
        <taxon>Basidiomycota</taxon>
        <taxon>Agaricomycotina</taxon>
        <taxon>Agaricomycetes</taxon>
        <taxon>Agaricomycetidae</taxon>
        <taxon>Agaricales</taxon>
        <taxon>Agaricineae</taxon>
        <taxon>Strophariaceae</taxon>
        <taxon>Agrocybe</taxon>
    </lineage>
</organism>
<dbReference type="EMBL" id="JAACJL010000032">
    <property type="protein sequence ID" value="KAF4616113.1"/>
    <property type="molecule type" value="Genomic_DNA"/>
</dbReference>